<organism evidence="2 3">
    <name type="scientific">Coprobacter fastidiosus NSB1 = JCM 33896</name>
    <dbReference type="NCBI Taxonomy" id="1349822"/>
    <lineage>
        <taxon>Bacteria</taxon>
        <taxon>Pseudomonadati</taxon>
        <taxon>Bacteroidota</taxon>
        <taxon>Bacteroidia</taxon>
        <taxon>Bacteroidales</taxon>
        <taxon>Barnesiellaceae</taxon>
        <taxon>Coprobacter</taxon>
    </lineage>
</organism>
<feature type="transmembrane region" description="Helical" evidence="1">
    <location>
        <begin position="129"/>
        <end position="148"/>
    </location>
</feature>
<dbReference type="GeneID" id="92928814"/>
<evidence type="ECO:0000256" key="1">
    <source>
        <dbReference type="SAM" id="Phobius"/>
    </source>
</evidence>
<evidence type="ECO:0008006" key="4">
    <source>
        <dbReference type="Google" id="ProtNLM"/>
    </source>
</evidence>
<gene>
    <name evidence="2" type="ORF">BC742_1377</name>
</gene>
<feature type="transmembrane region" description="Helical" evidence="1">
    <location>
        <begin position="103"/>
        <end position="122"/>
    </location>
</feature>
<keyword evidence="1" id="KW-0472">Membrane</keyword>
<sequence length="207" mass="23270">MKTLAHFFSAVLTPLLMPFYGICIIFFFSYLYILPISFKLFIASGVLFFTAIIPAMTILWMYKTKKVKSIGLNDRHDREIPYVINLFGYGFCLYFLYKTRLPIWVLAFFIGCIGSIITALLINIRWKISAHLTGISGLTGLAFGLASIQMTFPIVLFCTLIMLTGILGSARIGLGRHTLMQVAAGVINGFIWVFGSILLISFYFNIT</sequence>
<evidence type="ECO:0000313" key="3">
    <source>
        <dbReference type="Proteomes" id="UP000269493"/>
    </source>
</evidence>
<dbReference type="OrthoDB" id="9786064at2"/>
<evidence type="ECO:0000313" key="2">
    <source>
        <dbReference type="EMBL" id="RKT58305.1"/>
    </source>
</evidence>
<feature type="transmembrane region" description="Helical" evidence="1">
    <location>
        <begin position="40"/>
        <end position="60"/>
    </location>
</feature>
<accession>A0A495WBV1</accession>
<feature type="transmembrane region" description="Helical" evidence="1">
    <location>
        <begin position="186"/>
        <end position="206"/>
    </location>
</feature>
<keyword evidence="1" id="KW-0812">Transmembrane</keyword>
<proteinExistence type="predicted"/>
<dbReference type="EMBL" id="RBXN01000004">
    <property type="protein sequence ID" value="RKT58305.1"/>
    <property type="molecule type" value="Genomic_DNA"/>
</dbReference>
<feature type="transmembrane region" description="Helical" evidence="1">
    <location>
        <begin position="80"/>
        <end position="97"/>
    </location>
</feature>
<dbReference type="Proteomes" id="UP000269493">
    <property type="component" value="Unassembled WGS sequence"/>
</dbReference>
<dbReference type="RefSeq" id="WP_022390296.1">
    <property type="nucleotide sequence ID" value="NZ_KI440835.1"/>
</dbReference>
<dbReference type="AlphaFoldDB" id="A0A495WBV1"/>
<keyword evidence="1" id="KW-1133">Transmembrane helix</keyword>
<comment type="caution">
    <text evidence="2">The sequence shown here is derived from an EMBL/GenBank/DDBJ whole genome shotgun (WGS) entry which is preliminary data.</text>
</comment>
<protein>
    <recommendedName>
        <fullName evidence="4">PAP2 superfamily protein</fullName>
    </recommendedName>
</protein>
<feature type="transmembrane region" description="Helical" evidence="1">
    <location>
        <begin position="7"/>
        <end position="34"/>
    </location>
</feature>
<reference evidence="2 3" key="1">
    <citation type="submission" date="2018-10" db="EMBL/GenBank/DDBJ databases">
        <title>Genomic Encyclopedia of Archaeal and Bacterial Type Strains, Phase II (KMG-II): from individual species to whole genera.</title>
        <authorList>
            <person name="Goeker M."/>
        </authorList>
    </citation>
    <scope>NUCLEOTIDE SEQUENCE [LARGE SCALE GENOMIC DNA]</scope>
    <source>
        <strain evidence="2 3">NSB1</strain>
    </source>
</reference>
<keyword evidence="3" id="KW-1185">Reference proteome</keyword>
<name>A0A495WBV1_9BACT</name>
<feature type="transmembrane region" description="Helical" evidence="1">
    <location>
        <begin position="154"/>
        <end position="174"/>
    </location>
</feature>